<reference evidence="6 7" key="1">
    <citation type="submission" date="2019-02" db="EMBL/GenBank/DDBJ databases">
        <title>Genomic Encyclopedia of Type Strains, Phase IV (KMG-IV): sequencing the most valuable type-strain genomes for metagenomic binning, comparative biology and taxonomic classification.</title>
        <authorList>
            <person name="Goeker M."/>
        </authorList>
    </citation>
    <scope>NUCLEOTIDE SEQUENCE [LARGE SCALE GENOMIC DNA]</scope>
    <source>
        <strain evidence="6 7">K24</strain>
    </source>
</reference>
<keyword evidence="4" id="KW-0804">Transcription</keyword>
<protein>
    <submittedName>
        <fullName evidence="6">LysR family glycine cleavage system transcriptional activator</fullName>
    </submittedName>
</protein>
<organism evidence="6 7">
    <name type="scientific">Pigmentiphaga kullae</name>
    <dbReference type="NCBI Taxonomy" id="151784"/>
    <lineage>
        <taxon>Bacteria</taxon>
        <taxon>Pseudomonadati</taxon>
        <taxon>Pseudomonadota</taxon>
        <taxon>Betaproteobacteria</taxon>
        <taxon>Burkholderiales</taxon>
        <taxon>Alcaligenaceae</taxon>
        <taxon>Pigmentiphaga</taxon>
    </lineage>
</organism>
<feature type="domain" description="HTH lysR-type" evidence="5">
    <location>
        <begin position="5"/>
        <end position="62"/>
    </location>
</feature>
<evidence type="ECO:0000313" key="7">
    <source>
        <dbReference type="Proteomes" id="UP000292445"/>
    </source>
</evidence>
<dbReference type="PANTHER" id="PTHR30537:SF74">
    <property type="entry name" value="HTH-TYPE TRANSCRIPTIONAL REGULATOR TRPI"/>
    <property type="match status" value="1"/>
</dbReference>
<dbReference type="GO" id="GO:0006351">
    <property type="term" value="P:DNA-templated transcription"/>
    <property type="evidence" value="ECO:0007669"/>
    <property type="project" value="TreeGrafter"/>
</dbReference>
<dbReference type="Gene3D" id="3.40.190.10">
    <property type="entry name" value="Periplasmic binding protein-like II"/>
    <property type="match status" value="2"/>
</dbReference>
<dbReference type="GO" id="GO:0043565">
    <property type="term" value="F:sequence-specific DNA binding"/>
    <property type="evidence" value="ECO:0007669"/>
    <property type="project" value="TreeGrafter"/>
</dbReference>
<dbReference type="SUPFAM" id="SSF46785">
    <property type="entry name" value="Winged helix' DNA-binding domain"/>
    <property type="match status" value="1"/>
</dbReference>
<dbReference type="InterPro" id="IPR005119">
    <property type="entry name" value="LysR_subst-bd"/>
</dbReference>
<dbReference type="PROSITE" id="PS50931">
    <property type="entry name" value="HTH_LYSR"/>
    <property type="match status" value="1"/>
</dbReference>
<dbReference type="PRINTS" id="PR00039">
    <property type="entry name" value="HTHLYSR"/>
</dbReference>
<dbReference type="InterPro" id="IPR036388">
    <property type="entry name" value="WH-like_DNA-bd_sf"/>
</dbReference>
<evidence type="ECO:0000256" key="1">
    <source>
        <dbReference type="ARBA" id="ARBA00009437"/>
    </source>
</evidence>
<gene>
    <name evidence="6" type="ORF">EV675_1546</name>
</gene>
<comment type="similarity">
    <text evidence="1">Belongs to the LysR transcriptional regulatory family.</text>
</comment>
<sequence>MRKLPPLNAVRAFEVAARHVSFTKAAAELNVTHGAVSRQVALLEEWLGVALFHRAPSQLTLTEAGRGYLNEVSAVFDRLATASMYVMQQAAPIVLRVNAPPTFTMRWLIARMSVFQRKRPDVEVRLTTSLAPPNFQENTYDIAIRGQHGPLDDCRSIPFMTEIIAPICHVDLQESLRLSHPRDLEAHTLISYATEPYAWSEWLEAAGVPGLKPANTLGFEQMYFALQAASEGLGLAMVPLFLAIDEILAGRLCVPFGPLGVKRRTYYANSAATLKAQTLTGDFCDWLQREGRDTEQSITAWAASQGWAL</sequence>
<dbReference type="SUPFAM" id="SSF53850">
    <property type="entry name" value="Periplasmic binding protein-like II"/>
    <property type="match status" value="1"/>
</dbReference>
<accession>A0A4V2F3W4</accession>
<dbReference type="Gene3D" id="1.10.10.10">
    <property type="entry name" value="Winged helix-like DNA-binding domain superfamily/Winged helix DNA-binding domain"/>
    <property type="match status" value="1"/>
</dbReference>
<evidence type="ECO:0000256" key="4">
    <source>
        <dbReference type="ARBA" id="ARBA00023163"/>
    </source>
</evidence>
<evidence type="ECO:0000313" key="6">
    <source>
        <dbReference type="EMBL" id="RZS85517.1"/>
    </source>
</evidence>
<evidence type="ECO:0000259" key="5">
    <source>
        <dbReference type="PROSITE" id="PS50931"/>
    </source>
</evidence>
<dbReference type="InterPro" id="IPR036390">
    <property type="entry name" value="WH_DNA-bd_sf"/>
</dbReference>
<dbReference type="EMBL" id="SGXC01000001">
    <property type="protein sequence ID" value="RZS85517.1"/>
    <property type="molecule type" value="Genomic_DNA"/>
</dbReference>
<dbReference type="OrthoDB" id="5526340at2"/>
<dbReference type="CDD" id="cd08432">
    <property type="entry name" value="PBP2_GcdR_TrpI_HvrB_AmpR_like"/>
    <property type="match status" value="1"/>
</dbReference>
<dbReference type="FunFam" id="1.10.10.10:FF:000038">
    <property type="entry name" value="Glycine cleavage system transcriptional activator"/>
    <property type="match status" value="1"/>
</dbReference>
<dbReference type="AlphaFoldDB" id="A0A4V2F3W4"/>
<dbReference type="Pfam" id="PF00126">
    <property type="entry name" value="HTH_1"/>
    <property type="match status" value="1"/>
</dbReference>
<evidence type="ECO:0000256" key="3">
    <source>
        <dbReference type="ARBA" id="ARBA00023125"/>
    </source>
</evidence>
<dbReference type="InterPro" id="IPR058163">
    <property type="entry name" value="LysR-type_TF_proteobact-type"/>
</dbReference>
<evidence type="ECO:0000256" key="2">
    <source>
        <dbReference type="ARBA" id="ARBA00023015"/>
    </source>
</evidence>
<proteinExistence type="inferred from homology"/>
<keyword evidence="2" id="KW-0805">Transcription regulation</keyword>
<dbReference type="GO" id="GO:0003700">
    <property type="term" value="F:DNA-binding transcription factor activity"/>
    <property type="evidence" value="ECO:0007669"/>
    <property type="project" value="InterPro"/>
</dbReference>
<keyword evidence="7" id="KW-1185">Reference proteome</keyword>
<dbReference type="InterPro" id="IPR000847">
    <property type="entry name" value="LysR_HTH_N"/>
</dbReference>
<dbReference type="PANTHER" id="PTHR30537">
    <property type="entry name" value="HTH-TYPE TRANSCRIPTIONAL REGULATOR"/>
    <property type="match status" value="1"/>
</dbReference>
<name>A0A4V2F3W4_9BURK</name>
<dbReference type="Proteomes" id="UP000292445">
    <property type="component" value="Unassembled WGS sequence"/>
</dbReference>
<dbReference type="Pfam" id="PF03466">
    <property type="entry name" value="LysR_substrate"/>
    <property type="match status" value="1"/>
</dbReference>
<dbReference type="RefSeq" id="WP_130356724.1">
    <property type="nucleotide sequence ID" value="NZ_SGXC01000001.1"/>
</dbReference>
<keyword evidence="3" id="KW-0238">DNA-binding</keyword>
<comment type="caution">
    <text evidence="6">The sequence shown here is derived from an EMBL/GenBank/DDBJ whole genome shotgun (WGS) entry which is preliminary data.</text>
</comment>